<dbReference type="STRING" id="1384459.GL4_1521"/>
<evidence type="ECO:0000313" key="2">
    <source>
        <dbReference type="Proteomes" id="UP000031643"/>
    </source>
</evidence>
<evidence type="ECO:0000313" key="1">
    <source>
        <dbReference type="EMBL" id="BAQ16977.1"/>
    </source>
</evidence>
<sequence>MEALRRSSALAVPVVRRVSRLKPLRLSLVPPNPPDGPEAINGRILNRQLSMHLMRAAFSARKPSSPENCPVFARNSGIFLPTRALRKKARTQASHI</sequence>
<organism evidence="1 2">
    <name type="scientific">Methyloceanibacter caenitepidi</name>
    <dbReference type="NCBI Taxonomy" id="1384459"/>
    <lineage>
        <taxon>Bacteria</taxon>
        <taxon>Pseudomonadati</taxon>
        <taxon>Pseudomonadota</taxon>
        <taxon>Alphaproteobacteria</taxon>
        <taxon>Hyphomicrobiales</taxon>
        <taxon>Hyphomicrobiaceae</taxon>
        <taxon>Methyloceanibacter</taxon>
    </lineage>
</organism>
<dbReference type="Proteomes" id="UP000031643">
    <property type="component" value="Chromosome"/>
</dbReference>
<gene>
    <name evidence="1" type="ORF">GL4_1521</name>
</gene>
<dbReference type="HOGENOM" id="CLU_2356485_0_0_5"/>
<dbReference type="EMBL" id="AP014648">
    <property type="protein sequence ID" value="BAQ16977.1"/>
    <property type="molecule type" value="Genomic_DNA"/>
</dbReference>
<accession>A0A0A8K365</accession>
<keyword evidence="2" id="KW-1185">Reference proteome</keyword>
<protein>
    <submittedName>
        <fullName evidence="1">Uncharacterized protein</fullName>
    </submittedName>
</protein>
<reference evidence="1 2" key="1">
    <citation type="submission" date="2014-09" db="EMBL/GenBank/DDBJ databases">
        <title>Genome sequencing of Methyloceanibacter caenitepidi Gela4.</title>
        <authorList>
            <person name="Takeuchi M."/>
            <person name="Susumu S."/>
            <person name="Kamagata Y."/>
            <person name="Oshima K."/>
            <person name="Hattori M."/>
            <person name="Iwasaki W."/>
        </authorList>
    </citation>
    <scope>NUCLEOTIDE SEQUENCE [LARGE SCALE GENOMIC DNA]</scope>
    <source>
        <strain evidence="1 2">Gela4</strain>
    </source>
</reference>
<proteinExistence type="predicted"/>
<dbReference type="KEGG" id="mcg:GL4_1521"/>
<dbReference type="AlphaFoldDB" id="A0A0A8K365"/>
<name>A0A0A8K365_9HYPH</name>